<feature type="region of interest" description="Disordered" evidence="2">
    <location>
        <begin position="1"/>
        <end position="35"/>
    </location>
</feature>
<evidence type="ECO:0000313" key="3">
    <source>
        <dbReference type="EMBL" id="CAG9801305.1"/>
    </source>
</evidence>
<dbReference type="EMBL" id="OU895877">
    <property type="protein sequence ID" value="CAG9801305.1"/>
    <property type="molecule type" value="Genomic_DNA"/>
</dbReference>
<dbReference type="AlphaFoldDB" id="A0A9N9RRD1"/>
<accession>A0A9N9RRD1</accession>
<keyword evidence="1" id="KW-0175">Coiled coil</keyword>
<evidence type="ECO:0000313" key="4">
    <source>
        <dbReference type="Proteomes" id="UP001153620"/>
    </source>
</evidence>
<reference evidence="3" key="1">
    <citation type="submission" date="2022-01" db="EMBL/GenBank/DDBJ databases">
        <authorList>
            <person name="King R."/>
        </authorList>
    </citation>
    <scope>NUCLEOTIDE SEQUENCE</scope>
</reference>
<dbReference type="OrthoDB" id="7760980at2759"/>
<dbReference type="Proteomes" id="UP001153620">
    <property type="component" value="Chromosome 1"/>
</dbReference>
<gene>
    <name evidence="3" type="ORF">CHIRRI_LOCUS4236</name>
</gene>
<proteinExistence type="predicted"/>
<evidence type="ECO:0000256" key="1">
    <source>
        <dbReference type="SAM" id="Coils"/>
    </source>
</evidence>
<feature type="coiled-coil region" evidence="1">
    <location>
        <begin position="231"/>
        <end position="268"/>
    </location>
</feature>
<keyword evidence="4" id="KW-1185">Reference proteome</keyword>
<protein>
    <submittedName>
        <fullName evidence="3">Uncharacterized protein</fullName>
    </submittedName>
</protein>
<evidence type="ECO:0000256" key="2">
    <source>
        <dbReference type="SAM" id="MobiDB-lite"/>
    </source>
</evidence>
<name>A0A9N9RRD1_9DIPT</name>
<feature type="compositionally biased region" description="Basic and acidic residues" evidence="2">
    <location>
        <begin position="15"/>
        <end position="35"/>
    </location>
</feature>
<organism evidence="3 4">
    <name type="scientific">Chironomus riparius</name>
    <dbReference type="NCBI Taxonomy" id="315576"/>
    <lineage>
        <taxon>Eukaryota</taxon>
        <taxon>Metazoa</taxon>
        <taxon>Ecdysozoa</taxon>
        <taxon>Arthropoda</taxon>
        <taxon>Hexapoda</taxon>
        <taxon>Insecta</taxon>
        <taxon>Pterygota</taxon>
        <taxon>Neoptera</taxon>
        <taxon>Endopterygota</taxon>
        <taxon>Diptera</taxon>
        <taxon>Nematocera</taxon>
        <taxon>Chironomoidea</taxon>
        <taxon>Chironomidae</taxon>
        <taxon>Chironominae</taxon>
        <taxon>Chironomus</taxon>
    </lineage>
</organism>
<reference evidence="3" key="2">
    <citation type="submission" date="2022-10" db="EMBL/GenBank/DDBJ databases">
        <authorList>
            <consortium name="ENA_rothamsted_submissions"/>
            <consortium name="culmorum"/>
            <person name="King R."/>
        </authorList>
    </citation>
    <scope>NUCLEOTIDE SEQUENCE</scope>
</reference>
<sequence length="587" mass="69147">MAPKAEQKSKKKKKLTDEEKKALRTEKQHKTLQDQIEREDNFAKLSHRRSGKTFFKVAENFKINSLAIEKSAAIKWSHHRVTQAENEVEKLTIDRQDLFDHLSHAQLAQAELIKYMKDLFRLFQNTLQDLFEQNRKNLVDDFYAQKIVWERLLHEGKRSFENFAHEFVSRLQVSLKDQKEKLIDDKIAIRAGTVIQCERIYSKQSEFDEKIIKELDDIYKIFIWIWPKERNERYQVTLKEYNEIQAEIEELEVAADKAEYESFKLENLLDEKTILWTEEVSRLRNYCDYLEKSLINLRTIERNAQNQDSEKLKAVSNLSSKVSKHLQKNLKTLENILMLMKVCAKYETIQDRIRFFDQPLDTSESSNNFKSFNTKLSQKSLNFSFRNSSILTIDDQNSACIHKKKLKCNSINNQSCLKKSVDSNKREIDGHERTSNVTNNSASNPLSFLQIYSSPDFNAYYPNDNEIKFTDENNPLSAKYPSLASSNQSDKLHVNELLVDEFYRKMSIIKADCLMLNNYKIEMSKSNEQLRKLLTAKKHEFGVRQNLQKLRLNSSPSVGSIFQFSHHIPQIQEEIFIRKCRSMHFKI</sequence>